<feature type="region of interest" description="Disordered" evidence="1">
    <location>
        <begin position="135"/>
        <end position="165"/>
    </location>
</feature>
<accession>A0A1B7XY08</accession>
<organism evidence="2 3">
    <name type="scientific">Colletotrichum higginsianum (strain IMI 349063)</name>
    <name type="common">Crucifer anthracnose fungus</name>
    <dbReference type="NCBI Taxonomy" id="759273"/>
    <lineage>
        <taxon>Eukaryota</taxon>
        <taxon>Fungi</taxon>
        <taxon>Dikarya</taxon>
        <taxon>Ascomycota</taxon>
        <taxon>Pezizomycotina</taxon>
        <taxon>Sordariomycetes</taxon>
        <taxon>Hypocreomycetidae</taxon>
        <taxon>Glomerellales</taxon>
        <taxon>Glomerellaceae</taxon>
        <taxon>Colletotrichum</taxon>
        <taxon>Colletotrichum destructivum species complex</taxon>
    </lineage>
</organism>
<reference evidence="3" key="1">
    <citation type="journal article" date="2017" name="BMC Genomics">
        <title>Gapless genome assembly of Colletotrichum higginsianum reveals chromosome structure and association of transposable elements with secondary metabolite gene clusters.</title>
        <authorList>
            <person name="Dallery J.-F."/>
            <person name="Lapalu N."/>
            <person name="Zampounis A."/>
            <person name="Pigne S."/>
            <person name="Luyten I."/>
            <person name="Amselem J."/>
            <person name="Wittenberg A.H.J."/>
            <person name="Zhou S."/>
            <person name="de Queiroz M.V."/>
            <person name="Robin G.P."/>
            <person name="Auger A."/>
            <person name="Hainaut M."/>
            <person name="Henrissat B."/>
            <person name="Kim K.-T."/>
            <person name="Lee Y.-H."/>
            <person name="Lespinet O."/>
            <person name="Schwartz D.C."/>
            <person name="Thon M.R."/>
            <person name="O'Connell R.J."/>
        </authorList>
    </citation>
    <scope>NUCLEOTIDE SEQUENCE [LARGE SCALE GENOMIC DNA]</scope>
    <source>
        <strain evidence="3">IMI 349063</strain>
    </source>
</reference>
<sequence>MEHTYSSLSGQLAQPYETVVVLLLPARFRATGRVDSRLGDKRIGGGGGHRTDPKSSALTEALTKTVAIQSTYESPRETPIAWHPSFDRAWAVHLLHEEETRATHDTSPVMVDIAPGLIIPITPDVLSPITNRQEYADDATLPPPPLDRTKPDASPYTAAQSHVAL</sequence>
<dbReference type="RefSeq" id="XP_018153139.1">
    <property type="nucleotide sequence ID" value="XM_018306298.1"/>
</dbReference>
<proteinExistence type="predicted"/>
<evidence type="ECO:0000256" key="1">
    <source>
        <dbReference type="SAM" id="MobiDB-lite"/>
    </source>
</evidence>
<evidence type="ECO:0000313" key="3">
    <source>
        <dbReference type="Proteomes" id="UP000092177"/>
    </source>
</evidence>
<name>A0A1B7XY08_COLHI</name>
<dbReference type="VEuPathDB" id="FungiDB:CH63R_11324"/>
<gene>
    <name evidence="2" type="ORF">CH63R_11324</name>
</gene>
<dbReference type="KEGG" id="chig:CH63R_11324"/>
<dbReference type="AlphaFoldDB" id="A0A1B7XY08"/>
<comment type="caution">
    <text evidence="2">The sequence shown here is derived from an EMBL/GenBank/DDBJ whole genome shotgun (WGS) entry which is preliminary data.</text>
</comment>
<protein>
    <submittedName>
        <fullName evidence="2">Uncharacterized protein</fullName>
    </submittedName>
</protein>
<evidence type="ECO:0000313" key="2">
    <source>
        <dbReference type="EMBL" id="OBR04621.1"/>
    </source>
</evidence>
<keyword evidence="3" id="KW-1185">Reference proteome</keyword>
<dbReference type="GeneID" id="28870405"/>
<dbReference type="Proteomes" id="UP000092177">
    <property type="component" value="Chromosome 8"/>
</dbReference>
<dbReference type="EMBL" id="LTAN01000008">
    <property type="protein sequence ID" value="OBR04621.1"/>
    <property type="molecule type" value="Genomic_DNA"/>
</dbReference>